<name>A0ABU2WA78_9ACTN</name>
<keyword evidence="2" id="KW-1185">Reference proteome</keyword>
<reference evidence="2" key="1">
    <citation type="submission" date="2023-07" db="EMBL/GenBank/DDBJ databases">
        <title>30 novel species of actinomycetes from the DSMZ collection.</title>
        <authorList>
            <person name="Nouioui I."/>
        </authorList>
    </citation>
    <scope>NUCLEOTIDE SEQUENCE [LARGE SCALE GENOMIC DNA]</scope>
    <source>
        <strain evidence="2">DSM 40932</strain>
    </source>
</reference>
<dbReference type="Proteomes" id="UP001180556">
    <property type="component" value="Unassembled WGS sequence"/>
</dbReference>
<evidence type="ECO:0000313" key="2">
    <source>
        <dbReference type="Proteomes" id="UP001180556"/>
    </source>
</evidence>
<gene>
    <name evidence="1" type="ORF">RM717_26230</name>
</gene>
<comment type="caution">
    <text evidence="1">The sequence shown here is derived from an EMBL/GenBank/DDBJ whole genome shotgun (WGS) entry which is preliminary data.</text>
</comment>
<organism evidence="1 2">
    <name type="scientific">Streptomyces stephensoniae</name>
    <dbReference type="NCBI Taxonomy" id="3375367"/>
    <lineage>
        <taxon>Bacteria</taxon>
        <taxon>Bacillati</taxon>
        <taxon>Actinomycetota</taxon>
        <taxon>Actinomycetes</taxon>
        <taxon>Kitasatosporales</taxon>
        <taxon>Streptomycetaceae</taxon>
        <taxon>Streptomyces</taxon>
    </lineage>
</organism>
<proteinExistence type="predicted"/>
<sequence length="170" mass="19681">MSADYVPEDVTNLAKQWVKRERETAKENGERPVYWSGLPDWKRTALHDEGHHWFRLATGVMLEQCVPPRPTAANIAAVRDHLTRCVEHTHKAAAARGDLLPEGLWDQLETAEQRIAVALDTVEHAPAEWSREADAAWAELTKWARNLDRERPRFRREPWEPEGWRTYVNG</sequence>
<accession>A0ABU2WA78</accession>
<dbReference type="RefSeq" id="WP_311604680.1">
    <property type="nucleotide sequence ID" value="NZ_JAVRFG010000042.1"/>
</dbReference>
<evidence type="ECO:0000313" key="1">
    <source>
        <dbReference type="EMBL" id="MDT0494007.1"/>
    </source>
</evidence>
<dbReference type="EMBL" id="JAVRFG010000042">
    <property type="protein sequence ID" value="MDT0494007.1"/>
    <property type="molecule type" value="Genomic_DNA"/>
</dbReference>
<protein>
    <submittedName>
        <fullName evidence="1">Uncharacterized protein</fullName>
    </submittedName>
</protein>